<protein>
    <submittedName>
        <fullName evidence="3">Putative BolA-like protein</fullName>
    </submittedName>
</protein>
<keyword evidence="4" id="KW-1185">Reference proteome</keyword>
<name>U2YJ24_9SPHN</name>
<gene>
    <name evidence="3" type="ORF">NT2_02_02540</name>
</gene>
<dbReference type="InterPro" id="IPR002634">
    <property type="entry name" value="BolA"/>
</dbReference>
<dbReference type="Pfam" id="PF01722">
    <property type="entry name" value="BolA"/>
    <property type="match status" value="1"/>
</dbReference>
<feature type="region of interest" description="Disordered" evidence="2">
    <location>
        <begin position="19"/>
        <end position="44"/>
    </location>
</feature>
<dbReference type="EMBL" id="BASZ01000002">
    <property type="protein sequence ID" value="GAD48172.1"/>
    <property type="molecule type" value="Genomic_DNA"/>
</dbReference>
<organism evidence="3 4">
    <name type="scientific">Caenibius tardaugens NBRC 16725</name>
    <dbReference type="NCBI Taxonomy" id="1219035"/>
    <lineage>
        <taxon>Bacteria</taxon>
        <taxon>Pseudomonadati</taxon>
        <taxon>Pseudomonadota</taxon>
        <taxon>Alphaproteobacteria</taxon>
        <taxon>Sphingomonadales</taxon>
        <taxon>Erythrobacteraceae</taxon>
        <taxon>Caenibius</taxon>
    </lineage>
</organism>
<dbReference type="InterPro" id="IPR036065">
    <property type="entry name" value="BolA-like_sf"/>
</dbReference>
<dbReference type="PIRSF" id="PIRSF003113">
    <property type="entry name" value="BolA"/>
    <property type="match status" value="1"/>
</dbReference>
<dbReference type="OrthoDB" id="9811118at2"/>
<comment type="similarity">
    <text evidence="1">Belongs to the BolA/IbaG family.</text>
</comment>
<dbReference type="AlphaFoldDB" id="U2YJ24"/>
<dbReference type="KEGG" id="ntd:EGO55_00800"/>
<dbReference type="Proteomes" id="UP000016568">
    <property type="component" value="Unassembled WGS sequence"/>
</dbReference>
<evidence type="ECO:0000256" key="2">
    <source>
        <dbReference type="SAM" id="MobiDB-lite"/>
    </source>
</evidence>
<dbReference type="GO" id="GO:0016226">
    <property type="term" value="P:iron-sulfur cluster assembly"/>
    <property type="evidence" value="ECO:0007669"/>
    <property type="project" value="TreeGrafter"/>
</dbReference>
<evidence type="ECO:0000256" key="1">
    <source>
        <dbReference type="RuleBase" id="RU003860"/>
    </source>
</evidence>
<evidence type="ECO:0000313" key="3">
    <source>
        <dbReference type="EMBL" id="GAD48172.1"/>
    </source>
</evidence>
<proteinExistence type="inferred from homology"/>
<sequence length="90" mass="9595">MAGPLQQEMERLLTTTFAPTRLDVSNDSASHHGHSGDDGSGESHFSVTIESAAFAGKSRLERQRMVNRALGDIPGERVHALAIKALAPGE</sequence>
<accession>U2YJ24</accession>
<dbReference type="SUPFAM" id="SSF82657">
    <property type="entry name" value="BolA-like"/>
    <property type="match status" value="1"/>
</dbReference>
<evidence type="ECO:0000313" key="4">
    <source>
        <dbReference type="Proteomes" id="UP000016568"/>
    </source>
</evidence>
<dbReference type="RefSeq" id="WP_021689079.1">
    <property type="nucleotide sequence ID" value="NZ_BASZ01000002.1"/>
</dbReference>
<reference evidence="3 4" key="1">
    <citation type="submission" date="2013-09" db="EMBL/GenBank/DDBJ databases">
        <title>Whole genome shotgun sequence of Novosphingobium tardaugens NBRC 16725.</title>
        <authorList>
            <person name="Isaki S."/>
            <person name="Hosoyama A."/>
            <person name="Tsuchikane K."/>
            <person name="Katsumata H."/>
            <person name="Ando Y."/>
            <person name="Yamazaki S."/>
            <person name="Fujita N."/>
        </authorList>
    </citation>
    <scope>NUCLEOTIDE SEQUENCE [LARGE SCALE GENOMIC DNA]</scope>
    <source>
        <strain evidence="3 4">NBRC 16725</strain>
    </source>
</reference>
<dbReference type="PANTHER" id="PTHR46230">
    <property type="match status" value="1"/>
</dbReference>
<dbReference type="PANTHER" id="PTHR46230:SF7">
    <property type="entry name" value="BOLA-LIKE PROTEIN 1"/>
    <property type="match status" value="1"/>
</dbReference>
<comment type="caution">
    <text evidence="3">The sequence shown here is derived from an EMBL/GenBank/DDBJ whole genome shotgun (WGS) entry which is preliminary data.</text>
</comment>
<dbReference type="eggNOG" id="COG0271">
    <property type="taxonomic scope" value="Bacteria"/>
</dbReference>
<dbReference type="Gene3D" id="3.30.300.90">
    <property type="entry name" value="BolA-like"/>
    <property type="match status" value="1"/>
</dbReference>